<proteinExistence type="predicted"/>
<dbReference type="InterPro" id="IPR052892">
    <property type="entry name" value="NA-targeting_endonuclease"/>
</dbReference>
<dbReference type="EMBL" id="UINC01164289">
    <property type="protein sequence ID" value="SVD65063.1"/>
    <property type="molecule type" value="Genomic_DNA"/>
</dbReference>
<gene>
    <name evidence="1" type="ORF">METZ01_LOCUS417917</name>
</gene>
<protein>
    <recommendedName>
        <fullName evidence="2">HNH endonuclease</fullName>
    </recommendedName>
</protein>
<feature type="non-terminal residue" evidence="1">
    <location>
        <position position="152"/>
    </location>
</feature>
<reference evidence="1" key="1">
    <citation type="submission" date="2018-05" db="EMBL/GenBank/DDBJ databases">
        <authorList>
            <person name="Lanie J.A."/>
            <person name="Ng W.-L."/>
            <person name="Kazmierczak K.M."/>
            <person name="Andrzejewski T.M."/>
            <person name="Davidsen T.M."/>
            <person name="Wayne K.J."/>
            <person name="Tettelin H."/>
            <person name="Glass J.I."/>
            <person name="Rusch D."/>
            <person name="Podicherti R."/>
            <person name="Tsui H.-C.T."/>
            <person name="Winkler M.E."/>
        </authorList>
    </citation>
    <scope>NUCLEOTIDE SEQUENCE</scope>
</reference>
<evidence type="ECO:0000313" key="1">
    <source>
        <dbReference type="EMBL" id="SVD65063.1"/>
    </source>
</evidence>
<accession>A0A382X262</accession>
<dbReference type="AlphaFoldDB" id="A0A382X262"/>
<evidence type="ECO:0008006" key="2">
    <source>
        <dbReference type="Google" id="ProtNLM"/>
    </source>
</evidence>
<name>A0A382X262_9ZZZZ</name>
<organism evidence="1">
    <name type="scientific">marine metagenome</name>
    <dbReference type="NCBI Taxonomy" id="408172"/>
    <lineage>
        <taxon>unclassified sequences</taxon>
        <taxon>metagenomes</taxon>
        <taxon>ecological metagenomes</taxon>
    </lineage>
</organism>
<sequence length="152" mass="17506">MRLGKASFSTPLKSVPVDIRRRKLLTSVVVSLPLNQPVLVLNRLWQAVNVCSVRRAVGLLFTGHAQVVYNDDADGFQTFSFGEWQDFSEAEPHPDSIAAVSFRLRIPRVILLLGYDRFPRQEVKFTRHNIFERDKNICQYCGGRFDRRDLNL</sequence>
<dbReference type="PANTHER" id="PTHR33877:SF2">
    <property type="entry name" value="OS07G0170200 PROTEIN"/>
    <property type="match status" value="1"/>
</dbReference>
<dbReference type="PANTHER" id="PTHR33877">
    <property type="entry name" value="SLL1193 PROTEIN"/>
    <property type="match status" value="1"/>
</dbReference>